<sequence length="162" mass="17882">MLSLFVLGLNSCGYKPSSKFSRSVTGEKISTSVEISMVDPENTVVIKDAVDAAVVSVFHASLVDRKYADSHLTIRMSAPTYTPVQYNSDGYVIAYRAKVKLFITRETQNERKKYTSYGTYDFSVEPNAIITDQERFNAIKLSASKAITGFIAKVSAEGSLKK</sequence>
<keyword evidence="2" id="KW-1185">Reference proteome</keyword>
<protein>
    <submittedName>
        <fullName evidence="1">Uncharacterized protein</fullName>
    </submittedName>
</protein>
<evidence type="ECO:0000313" key="1">
    <source>
        <dbReference type="EMBL" id="QOP42399.1"/>
    </source>
</evidence>
<organism evidence="1 2">
    <name type="scientific">Sulfurimonas marina</name>
    <dbReference type="NCBI Taxonomy" id="2590551"/>
    <lineage>
        <taxon>Bacteria</taxon>
        <taxon>Pseudomonadati</taxon>
        <taxon>Campylobacterota</taxon>
        <taxon>Epsilonproteobacteria</taxon>
        <taxon>Campylobacterales</taxon>
        <taxon>Sulfurimonadaceae</taxon>
        <taxon>Sulfurimonas</taxon>
    </lineage>
</organism>
<gene>
    <name evidence="1" type="ORF">FJR03_08520</name>
</gene>
<proteinExistence type="predicted"/>
<dbReference type="KEGG" id="smax:FJR03_08520"/>
<dbReference type="Proteomes" id="UP000593910">
    <property type="component" value="Chromosome"/>
</dbReference>
<dbReference type="AlphaFoldDB" id="A0A7M1AY47"/>
<reference evidence="1 2" key="1">
    <citation type="submission" date="2019-06" db="EMBL/GenBank/DDBJ databases">
        <title>Sulfurimonas gotlandica sp. nov., a chemoautotrophic and psychrotolerant epsilonproteobacterium isolated from a pelagic redoxcline, and an emended description of the genus Sulfurimonas.</title>
        <authorList>
            <person name="Wang S."/>
            <person name="Jiang L."/>
            <person name="Shao Z."/>
        </authorList>
    </citation>
    <scope>NUCLEOTIDE SEQUENCE [LARGE SCALE GENOMIC DNA]</scope>
    <source>
        <strain evidence="1 2">B2</strain>
    </source>
</reference>
<name>A0A7M1AY47_9BACT</name>
<evidence type="ECO:0000313" key="2">
    <source>
        <dbReference type="Proteomes" id="UP000593910"/>
    </source>
</evidence>
<accession>A0A7M1AY47</accession>
<dbReference type="EMBL" id="CP041165">
    <property type="protein sequence ID" value="QOP42399.1"/>
    <property type="molecule type" value="Genomic_DNA"/>
</dbReference>